<evidence type="ECO:0000259" key="1">
    <source>
        <dbReference type="SMART" id="SM00866"/>
    </source>
</evidence>
<dbReference type="PANTHER" id="PTHR44846:SF1">
    <property type="entry name" value="MANNOSYL-D-GLYCERATE TRANSPORT_METABOLISM SYSTEM REPRESSOR MNGR-RELATED"/>
    <property type="match status" value="1"/>
</dbReference>
<organism evidence="2 3">
    <name type="scientific">Chitiniphilus purpureus</name>
    <dbReference type="NCBI Taxonomy" id="2981137"/>
    <lineage>
        <taxon>Bacteria</taxon>
        <taxon>Pseudomonadati</taxon>
        <taxon>Pseudomonadota</taxon>
        <taxon>Betaproteobacteria</taxon>
        <taxon>Neisseriales</taxon>
        <taxon>Chitinibacteraceae</taxon>
        <taxon>Chitiniphilus</taxon>
    </lineage>
</organism>
<gene>
    <name evidence="2" type="ORF">N8I74_14035</name>
</gene>
<dbReference type="EMBL" id="CP106753">
    <property type="protein sequence ID" value="UXY14429.1"/>
    <property type="molecule type" value="Genomic_DNA"/>
</dbReference>
<dbReference type="InterPro" id="IPR011663">
    <property type="entry name" value="UTRA"/>
</dbReference>
<dbReference type="InterPro" id="IPR036390">
    <property type="entry name" value="WH_DNA-bd_sf"/>
</dbReference>
<protein>
    <submittedName>
        <fullName evidence="2">GntR family transcriptional regulator</fullName>
    </submittedName>
</protein>
<name>A0ABY6DJ85_9NEIS</name>
<dbReference type="Gene3D" id="1.10.10.10">
    <property type="entry name" value="Winged helix-like DNA-binding domain superfamily/Winged helix DNA-binding domain"/>
    <property type="match status" value="1"/>
</dbReference>
<proteinExistence type="predicted"/>
<feature type="domain" description="UbiC transcription regulator-associated" evidence="1">
    <location>
        <begin position="100"/>
        <end position="236"/>
    </location>
</feature>
<keyword evidence="3" id="KW-1185">Reference proteome</keyword>
<reference evidence="2" key="1">
    <citation type="submission" date="2022-10" db="EMBL/GenBank/DDBJ databases">
        <title>Chitiniphilus purpureus sp. nov., a novel chitin-degrading bacterium isolated from crawfish pond sediment.</title>
        <authorList>
            <person name="Li K."/>
        </authorList>
    </citation>
    <scope>NUCLEOTIDE SEQUENCE</scope>
    <source>
        <strain evidence="2">CD1</strain>
    </source>
</reference>
<accession>A0ABY6DJ85</accession>
<dbReference type="SMART" id="SM00866">
    <property type="entry name" value="UTRA"/>
    <property type="match status" value="1"/>
</dbReference>
<dbReference type="Proteomes" id="UP001061302">
    <property type="component" value="Chromosome"/>
</dbReference>
<evidence type="ECO:0000313" key="3">
    <source>
        <dbReference type="Proteomes" id="UP001061302"/>
    </source>
</evidence>
<dbReference type="InterPro" id="IPR028978">
    <property type="entry name" value="Chorismate_lyase_/UTRA_dom_sf"/>
</dbReference>
<dbReference type="SUPFAM" id="SSF64288">
    <property type="entry name" value="Chorismate lyase-like"/>
    <property type="match status" value="1"/>
</dbReference>
<dbReference type="PANTHER" id="PTHR44846">
    <property type="entry name" value="MANNOSYL-D-GLYCERATE TRANSPORT/METABOLISM SYSTEM REPRESSOR MNGR-RELATED"/>
    <property type="match status" value="1"/>
</dbReference>
<dbReference type="Gene3D" id="3.40.1410.10">
    <property type="entry name" value="Chorismate lyase-like"/>
    <property type="match status" value="1"/>
</dbReference>
<dbReference type="InterPro" id="IPR050679">
    <property type="entry name" value="Bact_HTH_transcr_reg"/>
</dbReference>
<dbReference type="RefSeq" id="WP_263123728.1">
    <property type="nucleotide sequence ID" value="NZ_CP106753.1"/>
</dbReference>
<dbReference type="Pfam" id="PF07702">
    <property type="entry name" value="UTRA"/>
    <property type="match status" value="1"/>
</dbReference>
<evidence type="ECO:0000313" key="2">
    <source>
        <dbReference type="EMBL" id="UXY14429.1"/>
    </source>
</evidence>
<sequence>MPDKLQVLRVEPRPGQPPHLAFKQRLYAAIAAGYWRPDEALPDVAALARITLLTPEQVERALALLVAEGQLRRDGGACHITPKIDQPLDKLTNLSLMIKARGFLPGSRWLGQRHAVPDDEELASLALRADEQVVRLERLRLADEVVMGMEVSSLPATLVPDPAQIGESLYAFFEARGIVVTNAIQRIEALVCDARLAQLCGCPEGSPVLHLIRISYGAEGQPIELTHSYFRSDYYRFVVELKGTG</sequence>
<dbReference type="InterPro" id="IPR036388">
    <property type="entry name" value="WH-like_DNA-bd_sf"/>
</dbReference>
<dbReference type="SUPFAM" id="SSF46785">
    <property type="entry name" value="Winged helix' DNA-binding domain"/>
    <property type="match status" value="1"/>
</dbReference>